<keyword evidence="2" id="KW-1185">Reference proteome</keyword>
<dbReference type="PaxDb" id="768679-TTX_1943a"/>
<dbReference type="AlphaFoldDB" id="G4RLW3"/>
<dbReference type="HOGENOM" id="CLU_115699_2_0_2"/>
<dbReference type="PANTHER" id="PTHR37460:SF1">
    <property type="entry name" value="ENDONUCLEASE III"/>
    <property type="match status" value="1"/>
</dbReference>
<dbReference type="STRING" id="768679.TTX_1943a"/>
<organism evidence="1 2">
    <name type="scientific">Thermoproteus tenax (strain ATCC 35583 / DSM 2078 / JCM 9277 / NBRC 100435 / Kra 1)</name>
    <dbReference type="NCBI Taxonomy" id="768679"/>
    <lineage>
        <taxon>Archaea</taxon>
        <taxon>Thermoproteota</taxon>
        <taxon>Thermoprotei</taxon>
        <taxon>Thermoproteales</taxon>
        <taxon>Thermoproteaceae</taxon>
        <taxon>Thermoproteus</taxon>
    </lineage>
</organism>
<dbReference type="OrthoDB" id="17296at2157"/>
<dbReference type="eggNOG" id="arCOG00463">
    <property type="taxonomic scope" value="Archaea"/>
</dbReference>
<keyword evidence="1" id="KW-0378">Hydrolase</keyword>
<dbReference type="InterPro" id="IPR002837">
    <property type="entry name" value="DUF123"/>
</dbReference>
<gene>
    <name evidence="1" type="ORF">TTX_1943a</name>
</gene>
<reference evidence="1 2" key="1">
    <citation type="journal article" date="2011" name="PLoS ONE">
        <title>The complete genome sequence of Thermoproteus tenax: a physiologically versatile member of the Crenarchaeota.</title>
        <authorList>
            <person name="Siebers B."/>
            <person name="Zaparty M."/>
            <person name="Raddatz G."/>
            <person name="Tjaden B."/>
            <person name="Albers S.V."/>
            <person name="Bell S.D."/>
            <person name="Blombach F."/>
            <person name="Kletzin A."/>
            <person name="Kyrpides N."/>
            <person name="Lanz C."/>
            <person name="Plagens A."/>
            <person name="Rampp M."/>
            <person name="Rosinus A."/>
            <person name="von Jan M."/>
            <person name="Makarova K.S."/>
            <person name="Klenk H.P."/>
            <person name="Schuster S.C."/>
            <person name="Hensel R."/>
        </authorList>
    </citation>
    <scope>NUCLEOTIDE SEQUENCE [LARGE SCALE GENOMIC DNA]</scope>
    <source>
        <strain evidence="2">ATCC 35583 / DSM 2078 / JCM 9277 / NBRC 100435 / Kra 1</strain>
    </source>
</reference>
<evidence type="ECO:0000313" key="1">
    <source>
        <dbReference type="EMBL" id="CCC82558.1"/>
    </source>
</evidence>
<accession>G4RLW3</accession>
<sequence>MSRPSYVVVFECPDASVDTGAKRFVLRRGLYAYVGSCGASCVKRITRHLRRPLKRHWHVDFLPCAPLLAVVFRLDEKELAQRLSARLEYVPRFGSSDDPRALSHLFRVQSLRELLDVISTPSVHYSR</sequence>
<keyword evidence="1" id="KW-0255">Endonuclease</keyword>
<dbReference type="CDD" id="cd10441">
    <property type="entry name" value="GIY-YIG_COG1833"/>
    <property type="match status" value="1"/>
</dbReference>
<evidence type="ECO:0000313" key="2">
    <source>
        <dbReference type="Proteomes" id="UP000002654"/>
    </source>
</evidence>
<proteinExistence type="predicted"/>
<dbReference type="KEGG" id="ttn:TTX_1943a"/>
<protein>
    <submittedName>
        <fullName evidence="1">Uri superfamily endonuclease</fullName>
    </submittedName>
</protein>
<dbReference type="Pfam" id="PF01986">
    <property type="entry name" value="DUF123"/>
    <property type="match status" value="1"/>
</dbReference>
<dbReference type="Proteomes" id="UP000002654">
    <property type="component" value="Chromosome"/>
</dbReference>
<keyword evidence="1" id="KW-0540">Nuclease</keyword>
<dbReference type="PANTHER" id="PTHR37460">
    <property type="entry name" value="ENDONUCLEASE III"/>
    <property type="match status" value="1"/>
</dbReference>
<name>G4RLW3_THETK</name>
<dbReference type="EMBL" id="FN869859">
    <property type="protein sequence ID" value="CCC82558.1"/>
    <property type="molecule type" value="Genomic_DNA"/>
</dbReference>
<dbReference type="GO" id="GO:0004519">
    <property type="term" value="F:endonuclease activity"/>
    <property type="evidence" value="ECO:0007669"/>
    <property type="project" value="UniProtKB-KW"/>
</dbReference>